<dbReference type="KEGG" id="spha:D3Y57_14845"/>
<feature type="compositionally biased region" description="Polar residues" evidence="4">
    <location>
        <begin position="40"/>
        <end position="50"/>
    </location>
</feature>
<dbReference type="GO" id="GO:0046677">
    <property type="term" value="P:response to antibiotic"/>
    <property type="evidence" value="ECO:0007669"/>
    <property type="project" value="InterPro"/>
</dbReference>
<protein>
    <recommendedName>
        <fullName evidence="3">beta-lactamase</fullName>
        <ecNumber evidence="3">3.5.2.6</ecNumber>
    </recommendedName>
</protein>
<evidence type="ECO:0000259" key="6">
    <source>
        <dbReference type="Pfam" id="PF13354"/>
    </source>
</evidence>
<accession>A0A494THN8</accession>
<evidence type="ECO:0000313" key="8">
    <source>
        <dbReference type="Proteomes" id="UP000276254"/>
    </source>
</evidence>
<dbReference type="GO" id="GO:0008800">
    <property type="term" value="F:beta-lactamase activity"/>
    <property type="evidence" value="ECO:0007669"/>
    <property type="project" value="UniProtKB-EC"/>
</dbReference>
<proteinExistence type="inferred from homology"/>
<dbReference type="Proteomes" id="UP000276254">
    <property type="component" value="Chromosome"/>
</dbReference>
<evidence type="ECO:0000256" key="3">
    <source>
        <dbReference type="ARBA" id="ARBA00012865"/>
    </source>
</evidence>
<dbReference type="GO" id="GO:0030655">
    <property type="term" value="P:beta-lactam antibiotic catabolic process"/>
    <property type="evidence" value="ECO:0007669"/>
    <property type="project" value="InterPro"/>
</dbReference>
<dbReference type="Pfam" id="PF13354">
    <property type="entry name" value="Beta-lactamase2"/>
    <property type="match status" value="1"/>
</dbReference>
<name>A0A494THN8_SPHPE</name>
<evidence type="ECO:0000256" key="4">
    <source>
        <dbReference type="SAM" id="MobiDB-lite"/>
    </source>
</evidence>
<dbReference type="PANTHER" id="PTHR35333:SF3">
    <property type="entry name" value="BETA-LACTAMASE-TYPE TRANSPEPTIDASE FOLD CONTAINING PROTEIN"/>
    <property type="match status" value="1"/>
</dbReference>
<dbReference type="AlphaFoldDB" id="A0A494THN8"/>
<evidence type="ECO:0000256" key="2">
    <source>
        <dbReference type="ARBA" id="ARBA00009009"/>
    </source>
</evidence>
<evidence type="ECO:0000256" key="1">
    <source>
        <dbReference type="ARBA" id="ARBA00001526"/>
    </source>
</evidence>
<feature type="domain" description="Beta-lactamase class A catalytic" evidence="6">
    <location>
        <begin position="80"/>
        <end position="339"/>
    </location>
</feature>
<sequence>MSRRMIPPLLVAVAATFTWSASGDAQYGGEEGNRRPQSILPAQSTSPTYQSIAAAPDRPAPARISAKIAELGRAFGPGVGISVRDIREGWSTSWNGDRLCPQQSVSKLWVALAVFDAMDRGALRPDDAMIVTRNDLTLFHQPIRALVGEQGYRATVSELLERQMTQSDNTANDMLLRRIGGPTAIRSMLTRLRISNVRFGPGERLLQSGIAGITWRQAFSSGNGFEQARASIPLEKRRAAIEAYAENPVDGAAPNAITLALARLVRGDLLTPTGTQNLLALMERSKTGRARMKAAIEPDWLLAHKTGTGQELGGVVAGFNDVGLLTAPDGHIYAVAVMVARSSRPIAERQAIIANVARAVIDDWKSGSNGQSSPRYRR</sequence>
<comment type="similarity">
    <text evidence="2">Belongs to the class-A beta-lactamase family.</text>
</comment>
<keyword evidence="5" id="KW-0732">Signal</keyword>
<feature type="signal peptide" evidence="5">
    <location>
        <begin position="1"/>
        <end position="20"/>
    </location>
</feature>
<evidence type="ECO:0000313" key="7">
    <source>
        <dbReference type="EMBL" id="AYJ86984.1"/>
    </source>
</evidence>
<evidence type="ECO:0000256" key="5">
    <source>
        <dbReference type="SAM" id="SignalP"/>
    </source>
</evidence>
<dbReference type="PANTHER" id="PTHR35333">
    <property type="entry name" value="BETA-LACTAMASE"/>
    <property type="match status" value="1"/>
</dbReference>
<keyword evidence="8" id="KW-1185">Reference proteome</keyword>
<reference evidence="7" key="1">
    <citation type="submission" date="2018-09" db="EMBL/GenBank/DDBJ databases">
        <title>Sphingomonas peninsula sp. nov., isolated from fildes peninsula, Antarctic soil.</title>
        <authorList>
            <person name="Yingchao G."/>
        </authorList>
    </citation>
    <scope>NUCLEOTIDE SEQUENCE [LARGE SCALE GENOMIC DNA]</scope>
    <source>
        <strain evidence="7">YZ-8</strain>
    </source>
</reference>
<dbReference type="InterPro" id="IPR012338">
    <property type="entry name" value="Beta-lactam/transpept-like"/>
</dbReference>
<comment type="catalytic activity">
    <reaction evidence="1">
        <text>a beta-lactam + H2O = a substituted beta-amino acid</text>
        <dbReference type="Rhea" id="RHEA:20401"/>
        <dbReference type="ChEBI" id="CHEBI:15377"/>
        <dbReference type="ChEBI" id="CHEBI:35627"/>
        <dbReference type="ChEBI" id="CHEBI:140347"/>
        <dbReference type="EC" id="3.5.2.6"/>
    </reaction>
</comment>
<feature type="region of interest" description="Disordered" evidence="4">
    <location>
        <begin position="25"/>
        <end position="56"/>
    </location>
</feature>
<dbReference type="OrthoDB" id="9784149at2"/>
<keyword evidence="7" id="KW-0378">Hydrolase</keyword>
<dbReference type="EMBL" id="CP032829">
    <property type="protein sequence ID" value="AYJ86984.1"/>
    <property type="molecule type" value="Genomic_DNA"/>
</dbReference>
<gene>
    <name evidence="7" type="ORF">D3Y57_14845</name>
</gene>
<feature type="chain" id="PRO_5019841619" description="beta-lactamase" evidence="5">
    <location>
        <begin position="21"/>
        <end position="378"/>
    </location>
</feature>
<dbReference type="Gene3D" id="3.40.710.10">
    <property type="entry name" value="DD-peptidase/beta-lactamase superfamily"/>
    <property type="match status" value="1"/>
</dbReference>
<dbReference type="EC" id="3.5.2.6" evidence="3"/>
<dbReference type="InterPro" id="IPR045155">
    <property type="entry name" value="Beta-lactam_cat"/>
</dbReference>
<dbReference type="InterPro" id="IPR000871">
    <property type="entry name" value="Beta-lactam_class-A"/>
</dbReference>
<dbReference type="SUPFAM" id="SSF56601">
    <property type="entry name" value="beta-lactamase/transpeptidase-like"/>
    <property type="match status" value="1"/>
</dbReference>
<organism evidence="7 8">
    <name type="scientific">Sphingomonas paeninsulae</name>
    <dbReference type="NCBI Taxonomy" id="2319844"/>
    <lineage>
        <taxon>Bacteria</taxon>
        <taxon>Pseudomonadati</taxon>
        <taxon>Pseudomonadota</taxon>
        <taxon>Alphaproteobacteria</taxon>
        <taxon>Sphingomonadales</taxon>
        <taxon>Sphingomonadaceae</taxon>
        <taxon>Sphingomonas</taxon>
    </lineage>
</organism>